<accession>A0ABZ1I6Z3</accession>
<reference evidence="1 2" key="1">
    <citation type="journal article" date="2015" name="Int. J. Syst. Evol. Microbiol.">
        <title>Amycolatopsis rhabdoformis sp. nov., an actinomycete isolated from a tropical forest soil.</title>
        <authorList>
            <person name="Souza W.R."/>
            <person name="Silva R.E."/>
            <person name="Goodfellow M."/>
            <person name="Busarakam K."/>
            <person name="Figueiro F.S."/>
            <person name="Ferreira D."/>
            <person name="Rodrigues-Filho E."/>
            <person name="Moraes L.A.B."/>
            <person name="Zucchi T.D."/>
        </authorList>
    </citation>
    <scope>NUCLEOTIDE SEQUENCE [LARGE SCALE GENOMIC DNA]</scope>
    <source>
        <strain evidence="1 2">NCIMB 14900</strain>
    </source>
</reference>
<gene>
    <name evidence="1" type="ORF">VSH64_44280</name>
</gene>
<protein>
    <submittedName>
        <fullName evidence="1">Uncharacterized protein</fullName>
    </submittedName>
</protein>
<evidence type="ECO:0000313" key="1">
    <source>
        <dbReference type="EMBL" id="WSE29736.1"/>
    </source>
</evidence>
<dbReference type="Proteomes" id="UP001330812">
    <property type="component" value="Chromosome"/>
</dbReference>
<dbReference type="RefSeq" id="WP_326568695.1">
    <property type="nucleotide sequence ID" value="NZ_CP142149.1"/>
</dbReference>
<evidence type="ECO:0000313" key="2">
    <source>
        <dbReference type="Proteomes" id="UP001330812"/>
    </source>
</evidence>
<organism evidence="1 2">
    <name type="scientific">Amycolatopsis rhabdoformis</name>
    <dbReference type="NCBI Taxonomy" id="1448059"/>
    <lineage>
        <taxon>Bacteria</taxon>
        <taxon>Bacillati</taxon>
        <taxon>Actinomycetota</taxon>
        <taxon>Actinomycetes</taxon>
        <taxon>Pseudonocardiales</taxon>
        <taxon>Pseudonocardiaceae</taxon>
        <taxon>Amycolatopsis</taxon>
    </lineage>
</organism>
<proteinExistence type="predicted"/>
<keyword evidence="2" id="KW-1185">Reference proteome</keyword>
<name>A0ABZ1I6Z3_9PSEU</name>
<dbReference type="EMBL" id="CP142149">
    <property type="protein sequence ID" value="WSE29736.1"/>
    <property type="molecule type" value="Genomic_DNA"/>
</dbReference>
<sequence>MRPAERVAWATTAASFAPSDVAVRVACVTHQPTPATIEAPNVGIAAARAMSMVEIMSPRTVVMRSRKRPRTAAMMAMLVWIR</sequence>